<name>A0A0A8YI31_ARUDO</name>
<dbReference type="AlphaFoldDB" id="A0A0A8YI31"/>
<organism evidence="1">
    <name type="scientific">Arundo donax</name>
    <name type="common">Giant reed</name>
    <name type="synonym">Donax arundinaceus</name>
    <dbReference type="NCBI Taxonomy" id="35708"/>
    <lineage>
        <taxon>Eukaryota</taxon>
        <taxon>Viridiplantae</taxon>
        <taxon>Streptophyta</taxon>
        <taxon>Embryophyta</taxon>
        <taxon>Tracheophyta</taxon>
        <taxon>Spermatophyta</taxon>
        <taxon>Magnoliopsida</taxon>
        <taxon>Liliopsida</taxon>
        <taxon>Poales</taxon>
        <taxon>Poaceae</taxon>
        <taxon>PACMAD clade</taxon>
        <taxon>Arundinoideae</taxon>
        <taxon>Arundineae</taxon>
        <taxon>Arundo</taxon>
    </lineage>
</organism>
<sequence length="25" mass="2885">MLKLCAFLVARVCIQFKLLFICVVI</sequence>
<dbReference type="EMBL" id="GBRH01272795">
    <property type="protein sequence ID" value="JAD25100.1"/>
    <property type="molecule type" value="Transcribed_RNA"/>
</dbReference>
<proteinExistence type="predicted"/>
<evidence type="ECO:0000313" key="1">
    <source>
        <dbReference type="EMBL" id="JAD25100.1"/>
    </source>
</evidence>
<accession>A0A0A8YI31</accession>
<reference evidence="1" key="2">
    <citation type="journal article" date="2015" name="Data Brief">
        <title>Shoot transcriptome of the giant reed, Arundo donax.</title>
        <authorList>
            <person name="Barrero R.A."/>
            <person name="Guerrero F.D."/>
            <person name="Moolhuijzen P."/>
            <person name="Goolsby J.A."/>
            <person name="Tidwell J."/>
            <person name="Bellgard S.E."/>
            <person name="Bellgard M.I."/>
        </authorList>
    </citation>
    <scope>NUCLEOTIDE SEQUENCE</scope>
    <source>
        <tissue evidence="1">Shoot tissue taken approximately 20 cm above the soil surface</tissue>
    </source>
</reference>
<reference evidence="1" key="1">
    <citation type="submission" date="2014-09" db="EMBL/GenBank/DDBJ databases">
        <authorList>
            <person name="Magalhaes I.L.F."/>
            <person name="Oliveira U."/>
            <person name="Santos F.R."/>
            <person name="Vidigal T.H.D.A."/>
            <person name="Brescovit A.D."/>
            <person name="Santos A.J."/>
        </authorList>
    </citation>
    <scope>NUCLEOTIDE SEQUENCE</scope>
    <source>
        <tissue evidence="1">Shoot tissue taken approximately 20 cm above the soil surface</tissue>
    </source>
</reference>
<protein>
    <submittedName>
        <fullName evidence="1">Uncharacterized protein</fullName>
    </submittedName>
</protein>